<dbReference type="InterPro" id="IPR032631">
    <property type="entry name" value="P-type_ATPase_N"/>
</dbReference>
<keyword evidence="4" id="KW-0813">Transport</keyword>
<sequence>ITSYIYFNPLCKLATDTQPRINCCDCLAHICRRKKELKARTVWLGCPEKCEEKYPKNAIKNQKYNIFTFVPGVLYQQFKFFLNLYFLVVACSQFVPSLKIGYLYTYWAPLGFVLAVTVVREAVDEVRRHQRDKEMNSQLYSKLTVRGKIQVKSSDIQVGDMIIVEKNQRIPADMIFLRTSEKNGACFIRTDQLDGETDWKLKVAVGCTQRLPADLFSVSAYVYAQRPQLDIHSFEGNFTRVGLLDLELNRLTKALFLAQVVLSVVMVALQGFVGPWFRNLFRFIVLFSYIIPISLRVNLDMGKSAYGWMIMKDENIPGTVVRTSTIPEELGRLVYLLTDKTGTLTQNEMIFKRLHLGTVSYGTDTMDEIQSHIVQLSSCVLTVLPIAPPSLPGPKVRKSVSSRIHEAVKAIALCHNVTPVYESHASVNGEPESAEADQDYSDDNRTYQASSPDEVALVRWTESVGLTLVNRDLTSLQLKTPSGQILSFHILQIFPFTSESKRMGIIVREESTGEITFYMKGADVAMASIVQYNDWLEEECGNMAREGLRTLVVAKKSLSEEQYQDFENRYNQAKLSIHDRALKVAAVVESLEREMELLCLTGVEDQLQADVRPTLELLRNAGIKIWMLTGDKLETATCIAKSSHLVSRNQDIHVFRPVSNRGEAHLELNAFRRKHDCALVISGDSLEVCLRYYEHEFVELACQCPAVVCCRCSPTQKAQIVRLLQQHTANRTCAIGDGGNDVSMIQAADCGIGIEGKEGKQASLAADFSITQFKHIGRLLMVHGRNSYKRSAALGQFVMHRGMIISTMQAVFSSIFFFASVPLYQGFLMVGYATIYTMFPVFSLVLDQDVKPEMALLYPELYKDLTKGRSLSFKTFLIWVLISVYQGGILMYGALVLFESEFVHVVAISFTALILTELLMVALTIRTWHWLMVVAEFFSLGCYLASLAFLNEYFDLSFITTWPFLWKVSAITLVSCLPLYIIKYLKRKFSPPSYSKLSS</sequence>
<dbReference type="SFLD" id="SFLDF00027">
    <property type="entry name" value="p-type_atpase"/>
    <property type="match status" value="1"/>
</dbReference>
<feature type="binding site" evidence="18">
    <location>
        <position position="741"/>
    </location>
    <ligand>
        <name>Mg(2+)</name>
        <dbReference type="ChEBI" id="CHEBI:18420"/>
    </ligand>
</feature>
<dbReference type="PANTHER" id="PTHR24092:SF50">
    <property type="entry name" value="PHOSPHOLIPID-TRANSPORTING ATPASE IIB-RELATED"/>
    <property type="match status" value="1"/>
</dbReference>
<dbReference type="Ensembl" id="ENSATET00000050882.2">
    <property type="protein sequence ID" value="ENSATEP00000053415.2"/>
    <property type="gene ID" value="ENSATEG00000004777.3"/>
</dbReference>
<keyword evidence="8 17" id="KW-0067">ATP-binding</keyword>
<dbReference type="GeneTree" id="ENSGT00940000157071"/>
<proteinExistence type="inferred from homology"/>
<feature type="binding site" evidence="17">
    <location>
        <position position="340"/>
    </location>
    <ligand>
        <name>ATP</name>
        <dbReference type="ChEBI" id="CHEBI:30616"/>
    </ligand>
</feature>
<feature type="binding site" evidence="17">
    <location>
        <position position="717"/>
    </location>
    <ligand>
        <name>ATP</name>
        <dbReference type="ChEBI" id="CHEBI:30616"/>
    </ligand>
</feature>
<feature type="compositionally biased region" description="Acidic residues" evidence="20">
    <location>
        <begin position="432"/>
        <end position="441"/>
    </location>
</feature>
<dbReference type="GO" id="GO:0006890">
    <property type="term" value="P:retrograde vesicle-mediated transport, Golgi to endoplasmic reticulum"/>
    <property type="evidence" value="ECO:0007669"/>
    <property type="project" value="TreeGrafter"/>
</dbReference>
<feature type="domain" description="P-type ATPase N-terminal" evidence="21">
    <location>
        <begin position="50"/>
        <end position="107"/>
    </location>
</feature>
<evidence type="ECO:0000256" key="18">
    <source>
        <dbReference type="PIRSR" id="PIRSR606539-3"/>
    </source>
</evidence>
<feature type="binding site" evidence="17">
    <location>
        <position position="549"/>
    </location>
    <ligand>
        <name>ATP</name>
        <dbReference type="ChEBI" id="CHEBI:30616"/>
    </ligand>
</feature>
<dbReference type="AlphaFoldDB" id="A0A7N6FDF1"/>
<feature type="binding site" evidence="17">
    <location>
        <position position="339"/>
    </location>
    <ligand>
        <name>ATP</name>
        <dbReference type="ChEBI" id="CHEBI:30616"/>
    </ligand>
</feature>
<name>A0A7N6FDF1_ANATE</name>
<evidence type="ECO:0000256" key="2">
    <source>
        <dbReference type="ARBA" id="ARBA00004166"/>
    </source>
</evidence>
<feature type="binding site" evidence="17">
    <location>
        <position position="631"/>
    </location>
    <ligand>
        <name>ATP</name>
        <dbReference type="ChEBI" id="CHEBI:30616"/>
    </ligand>
</feature>
<keyword evidence="6 18" id="KW-0479">Metal-binding</keyword>
<dbReference type="PANTHER" id="PTHR24092">
    <property type="entry name" value="PROBABLE PHOSPHOLIPID-TRANSPORTING ATPASE"/>
    <property type="match status" value="1"/>
</dbReference>
<feature type="transmembrane region" description="Helical" evidence="19">
    <location>
        <begin position="798"/>
        <end position="821"/>
    </location>
</feature>
<evidence type="ECO:0000313" key="23">
    <source>
        <dbReference type="Ensembl" id="ENSATEP00000053415.2"/>
    </source>
</evidence>
<evidence type="ECO:0000256" key="8">
    <source>
        <dbReference type="ARBA" id="ARBA00022840"/>
    </source>
</evidence>
<evidence type="ECO:0000256" key="16">
    <source>
        <dbReference type="PIRSR" id="PIRSR606539-1"/>
    </source>
</evidence>
<dbReference type="InterPro" id="IPR006539">
    <property type="entry name" value="P-type_ATPase_IV"/>
</dbReference>
<dbReference type="FunFam" id="2.70.150.10:FF:000007">
    <property type="entry name" value="Phospholipid-transporting ATPase"/>
    <property type="match status" value="1"/>
</dbReference>
<dbReference type="Proteomes" id="UP000265040">
    <property type="component" value="Chromosome 11"/>
</dbReference>
<dbReference type="GO" id="GO:0005524">
    <property type="term" value="F:ATP binding"/>
    <property type="evidence" value="ECO:0007669"/>
    <property type="project" value="UniProtKB-UniRule"/>
</dbReference>
<organism evidence="23 24">
    <name type="scientific">Anabas testudineus</name>
    <name type="common">Climbing perch</name>
    <name type="synonym">Anthias testudineus</name>
    <dbReference type="NCBI Taxonomy" id="64144"/>
    <lineage>
        <taxon>Eukaryota</taxon>
        <taxon>Metazoa</taxon>
        <taxon>Chordata</taxon>
        <taxon>Craniata</taxon>
        <taxon>Vertebrata</taxon>
        <taxon>Euteleostomi</taxon>
        <taxon>Actinopterygii</taxon>
        <taxon>Neopterygii</taxon>
        <taxon>Teleostei</taxon>
        <taxon>Neoteleostei</taxon>
        <taxon>Acanthomorphata</taxon>
        <taxon>Anabantaria</taxon>
        <taxon>Anabantiformes</taxon>
        <taxon>Anabantoidei</taxon>
        <taxon>Anabantidae</taxon>
        <taxon>Anabas</taxon>
    </lineage>
</organism>
<dbReference type="Gene3D" id="3.40.50.1000">
    <property type="entry name" value="HAD superfamily/HAD-like"/>
    <property type="match status" value="2"/>
</dbReference>
<dbReference type="Gene3D" id="3.40.1110.10">
    <property type="entry name" value="Calcium-transporting ATPase, cytoplasmic domain N"/>
    <property type="match status" value="2"/>
</dbReference>
<feature type="region of interest" description="Disordered" evidence="20">
    <location>
        <begin position="424"/>
        <end position="450"/>
    </location>
</feature>
<dbReference type="GO" id="GO:0006897">
    <property type="term" value="P:endocytosis"/>
    <property type="evidence" value="ECO:0007669"/>
    <property type="project" value="TreeGrafter"/>
</dbReference>
<dbReference type="GO" id="GO:0016887">
    <property type="term" value="F:ATP hydrolysis activity"/>
    <property type="evidence" value="ECO:0007669"/>
    <property type="project" value="InterPro"/>
</dbReference>
<feature type="transmembrane region" description="Helical" evidence="19">
    <location>
        <begin position="104"/>
        <end position="123"/>
    </location>
</feature>
<dbReference type="NCBIfam" id="TIGR01652">
    <property type="entry name" value="ATPase-Plipid"/>
    <property type="match status" value="1"/>
</dbReference>
<evidence type="ECO:0000256" key="7">
    <source>
        <dbReference type="ARBA" id="ARBA00022741"/>
    </source>
</evidence>
<dbReference type="SUPFAM" id="SSF81665">
    <property type="entry name" value="Calcium ATPase, transmembrane domain M"/>
    <property type="match status" value="1"/>
</dbReference>
<evidence type="ECO:0000256" key="19">
    <source>
        <dbReference type="RuleBase" id="RU362033"/>
    </source>
</evidence>
<dbReference type="InterPro" id="IPR018303">
    <property type="entry name" value="ATPase_P-typ_P_site"/>
</dbReference>
<feature type="domain" description="P-type ATPase C-terminal" evidence="22">
    <location>
        <begin position="764"/>
        <end position="991"/>
    </location>
</feature>
<feature type="binding site" evidence="18">
    <location>
        <position position="737"/>
    </location>
    <ligand>
        <name>Mg(2+)</name>
        <dbReference type="ChEBI" id="CHEBI:18420"/>
    </ligand>
</feature>
<feature type="transmembrane region" description="Helical" evidence="19">
    <location>
        <begin position="962"/>
        <end position="982"/>
    </location>
</feature>
<dbReference type="NCBIfam" id="TIGR01494">
    <property type="entry name" value="ATPase_P-type"/>
    <property type="match status" value="2"/>
</dbReference>
<dbReference type="InterPro" id="IPR032630">
    <property type="entry name" value="P_typ_ATPase_c"/>
</dbReference>
<dbReference type="CDD" id="cd07541">
    <property type="entry name" value="P-type_ATPase_APLT_Neo1-like"/>
    <property type="match status" value="1"/>
</dbReference>
<feature type="binding site" evidence="18">
    <location>
        <position position="339"/>
    </location>
    <ligand>
        <name>Mg(2+)</name>
        <dbReference type="ChEBI" id="CHEBI:18420"/>
    </ligand>
</feature>
<evidence type="ECO:0000256" key="1">
    <source>
        <dbReference type="ARBA" id="ARBA00001946"/>
    </source>
</evidence>
<evidence type="ECO:0000256" key="17">
    <source>
        <dbReference type="PIRSR" id="PIRSR606539-2"/>
    </source>
</evidence>
<dbReference type="SUPFAM" id="SSF56784">
    <property type="entry name" value="HAD-like"/>
    <property type="match status" value="1"/>
</dbReference>
<dbReference type="SFLD" id="SFLDG00002">
    <property type="entry name" value="C1.7:_P-type_atpase_like"/>
    <property type="match status" value="1"/>
</dbReference>
<feature type="transmembrane region" description="Helical" evidence="19">
    <location>
        <begin position="902"/>
        <end position="923"/>
    </location>
</feature>
<comment type="subcellular location">
    <subcellularLocation>
        <location evidence="2">Golgi apparatus</location>
        <location evidence="2">trans-Golgi network membrane</location>
        <topology evidence="2">Multi-pass membrane protein</topology>
    </subcellularLocation>
    <subcellularLocation>
        <location evidence="19">Membrane</location>
        <topology evidence="19">Multi-pass membrane protein</topology>
    </subcellularLocation>
</comment>
<dbReference type="GO" id="GO:0140326">
    <property type="term" value="F:ATPase-coupled intramembrane lipid transporter activity"/>
    <property type="evidence" value="ECO:0007669"/>
    <property type="project" value="UniProtKB-EC"/>
</dbReference>
<feature type="binding site" evidence="17">
    <location>
        <position position="520"/>
    </location>
    <ligand>
        <name>ATP</name>
        <dbReference type="ChEBI" id="CHEBI:30616"/>
    </ligand>
</feature>
<comment type="cofactor">
    <cofactor evidence="1 18">
        <name>Mg(2+)</name>
        <dbReference type="ChEBI" id="CHEBI:18420"/>
    </cofactor>
</comment>
<feature type="active site" description="4-aspartylphosphate intermediate" evidence="16">
    <location>
        <position position="339"/>
    </location>
</feature>
<evidence type="ECO:0000256" key="14">
    <source>
        <dbReference type="ARBA" id="ARBA00023136"/>
    </source>
</evidence>
<keyword evidence="10 19" id="KW-1278">Translocase</keyword>
<evidence type="ECO:0000256" key="15">
    <source>
        <dbReference type="ARBA" id="ARBA00034036"/>
    </source>
</evidence>
<feature type="binding site" evidence="17">
    <location>
        <position position="711"/>
    </location>
    <ligand>
        <name>ATP</name>
        <dbReference type="ChEBI" id="CHEBI:30616"/>
    </ligand>
</feature>
<dbReference type="InterPro" id="IPR023298">
    <property type="entry name" value="ATPase_P-typ_TM_dom_sf"/>
</dbReference>
<evidence type="ECO:0000256" key="13">
    <source>
        <dbReference type="ARBA" id="ARBA00023055"/>
    </source>
</evidence>
<evidence type="ECO:0000256" key="10">
    <source>
        <dbReference type="ARBA" id="ARBA00022967"/>
    </source>
</evidence>
<comment type="similarity">
    <text evidence="3 19">Belongs to the cation transport ATPase (P-type) (TC 3.A.3) family. Type IV subfamily.</text>
</comment>
<dbReference type="InterPro" id="IPR001757">
    <property type="entry name" value="P_typ_ATPase"/>
</dbReference>
<feature type="binding site" evidence="17">
    <location>
        <position position="454"/>
    </location>
    <ligand>
        <name>ATP</name>
        <dbReference type="ChEBI" id="CHEBI:30616"/>
    </ligand>
</feature>
<evidence type="ECO:0000259" key="21">
    <source>
        <dbReference type="Pfam" id="PF16209"/>
    </source>
</evidence>
<keyword evidence="5 19" id="KW-0812">Transmembrane</keyword>
<dbReference type="Pfam" id="PF00702">
    <property type="entry name" value="Hydrolase"/>
    <property type="match status" value="1"/>
</dbReference>
<dbReference type="InterPro" id="IPR008250">
    <property type="entry name" value="ATPase_P-typ_transduc_dom_A_sf"/>
</dbReference>
<dbReference type="InterPro" id="IPR036412">
    <property type="entry name" value="HAD-like_sf"/>
</dbReference>
<feature type="binding site" evidence="17">
    <location>
        <position position="630"/>
    </location>
    <ligand>
        <name>ATP</name>
        <dbReference type="ChEBI" id="CHEBI:30616"/>
    </ligand>
</feature>
<evidence type="ECO:0000256" key="5">
    <source>
        <dbReference type="ARBA" id="ARBA00022692"/>
    </source>
</evidence>
<dbReference type="SUPFAM" id="SSF81653">
    <property type="entry name" value="Calcium ATPase, transduction domain A"/>
    <property type="match status" value="1"/>
</dbReference>
<dbReference type="SFLD" id="SFLDS00003">
    <property type="entry name" value="Haloacid_Dehalogenase"/>
    <property type="match status" value="1"/>
</dbReference>
<dbReference type="EC" id="7.6.2.1" evidence="19"/>
<feature type="transmembrane region" description="Helical" evidence="19">
    <location>
        <begin position="930"/>
        <end position="950"/>
    </location>
</feature>
<dbReference type="FunFam" id="3.40.50.1000:FF:000009">
    <property type="entry name" value="Phospholipid-transporting ATPase"/>
    <property type="match status" value="1"/>
</dbReference>
<dbReference type="Gene3D" id="1.20.1110.10">
    <property type="entry name" value="Calcium-transporting ATPase, transmembrane domain"/>
    <property type="match status" value="1"/>
</dbReference>
<evidence type="ECO:0000256" key="3">
    <source>
        <dbReference type="ARBA" id="ARBA00008109"/>
    </source>
</evidence>
<evidence type="ECO:0000256" key="12">
    <source>
        <dbReference type="ARBA" id="ARBA00023034"/>
    </source>
</evidence>
<evidence type="ECO:0000313" key="24">
    <source>
        <dbReference type="Proteomes" id="UP000265040"/>
    </source>
</evidence>
<evidence type="ECO:0000256" key="20">
    <source>
        <dbReference type="SAM" id="MobiDB-lite"/>
    </source>
</evidence>
<keyword evidence="11 19" id="KW-1133">Transmembrane helix</keyword>
<dbReference type="SUPFAM" id="SSF81660">
    <property type="entry name" value="Metal cation-transporting ATPase, ATP-binding domain N"/>
    <property type="match status" value="1"/>
</dbReference>
<feature type="transmembrane region" description="Helical" evidence="19">
    <location>
        <begin position="254"/>
        <end position="274"/>
    </location>
</feature>
<keyword evidence="9 18" id="KW-0460">Magnesium</keyword>
<feature type="binding site" evidence="17">
    <location>
        <position position="740"/>
    </location>
    <ligand>
        <name>ATP</name>
        <dbReference type="ChEBI" id="CHEBI:30616"/>
    </ligand>
</feature>
<feature type="transmembrane region" description="Helical" evidence="19">
    <location>
        <begin position="876"/>
        <end position="896"/>
    </location>
</feature>
<keyword evidence="12" id="KW-0333">Golgi apparatus</keyword>
<keyword evidence="14 19" id="KW-0472">Membrane</keyword>
<feature type="binding site" evidence="17">
    <location>
        <position position="629"/>
    </location>
    <ligand>
        <name>ATP</name>
        <dbReference type="ChEBI" id="CHEBI:30616"/>
    </ligand>
</feature>
<reference evidence="23" key="3">
    <citation type="submission" date="2025-09" db="UniProtKB">
        <authorList>
            <consortium name="Ensembl"/>
        </authorList>
    </citation>
    <scope>IDENTIFICATION</scope>
</reference>
<protein>
    <recommendedName>
        <fullName evidence="19">Phospholipid-transporting ATPase</fullName>
        <ecNumber evidence="19">7.6.2.1</ecNumber>
    </recommendedName>
</protein>
<keyword evidence="24" id="KW-1185">Reference proteome</keyword>
<dbReference type="InterPro" id="IPR023299">
    <property type="entry name" value="ATPase_P-typ_cyto_dom_N"/>
</dbReference>
<gene>
    <name evidence="23" type="primary">ATP9B</name>
</gene>
<dbReference type="GO" id="GO:0005768">
    <property type="term" value="C:endosome"/>
    <property type="evidence" value="ECO:0007669"/>
    <property type="project" value="TreeGrafter"/>
</dbReference>
<dbReference type="PRINTS" id="PR00119">
    <property type="entry name" value="CATATPASE"/>
</dbReference>
<dbReference type="Gene3D" id="2.70.150.10">
    <property type="entry name" value="Calcium-transporting ATPase, cytoplasmic transduction domain A"/>
    <property type="match status" value="1"/>
</dbReference>
<feature type="transmembrane region" description="Helical" evidence="19">
    <location>
        <begin position="827"/>
        <end position="846"/>
    </location>
</feature>
<accession>A0A7N6FDF1</accession>
<evidence type="ECO:0000256" key="6">
    <source>
        <dbReference type="ARBA" id="ARBA00022723"/>
    </source>
</evidence>
<dbReference type="GO" id="GO:0000287">
    <property type="term" value="F:magnesium ion binding"/>
    <property type="evidence" value="ECO:0007669"/>
    <property type="project" value="UniProtKB-UniRule"/>
</dbReference>
<dbReference type="PROSITE" id="PS00154">
    <property type="entry name" value="ATPASE_E1_E2"/>
    <property type="match status" value="1"/>
</dbReference>
<dbReference type="GO" id="GO:0005886">
    <property type="term" value="C:plasma membrane"/>
    <property type="evidence" value="ECO:0007669"/>
    <property type="project" value="TreeGrafter"/>
</dbReference>
<feature type="binding site" evidence="17">
    <location>
        <position position="341"/>
    </location>
    <ligand>
        <name>ATP</name>
        <dbReference type="ChEBI" id="CHEBI:30616"/>
    </ligand>
</feature>
<dbReference type="Pfam" id="PF16212">
    <property type="entry name" value="PhoLip_ATPase_C"/>
    <property type="match status" value="1"/>
</dbReference>
<evidence type="ECO:0000256" key="9">
    <source>
        <dbReference type="ARBA" id="ARBA00022842"/>
    </source>
</evidence>
<dbReference type="GO" id="GO:0005802">
    <property type="term" value="C:trans-Golgi network"/>
    <property type="evidence" value="ECO:0007669"/>
    <property type="project" value="TreeGrafter"/>
</dbReference>
<evidence type="ECO:0000259" key="22">
    <source>
        <dbReference type="Pfam" id="PF16212"/>
    </source>
</evidence>
<feature type="binding site" evidence="18">
    <location>
        <position position="341"/>
    </location>
    <ligand>
        <name>Mg(2+)</name>
        <dbReference type="ChEBI" id="CHEBI:18420"/>
    </ligand>
</feature>
<feature type="binding site" evidence="17">
    <location>
        <position position="496"/>
    </location>
    <ligand>
        <name>ATP</name>
        <dbReference type="ChEBI" id="CHEBI:30616"/>
    </ligand>
</feature>
<dbReference type="InterPro" id="IPR023214">
    <property type="entry name" value="HAD_sf"/>
</dbReference>
<dbReference type="Pfam" id="PF16209">
    <property type="entry name" value="PhoLip_ATPase_N"/>
    <property type="match status" value="1"/>
</dbReference>
<keyword evidence="7 17" id="KW-0547">Nucleotide-binding</keyword>
<keyword evidence="13" id="KW-0445">Lipid transport</keyword>
<dbReference type="FunFam" id="3.40.1110.10:FF:000008">
    <property type="entry name" value="Phospholipid-transporting ATPase"/>
    <property type="match status" value="1"/>
</dbReference>
<comment type="catalytic activity">
    <reaction evidence="15 19">
        <text>ATP + H2O + phospholipidSide 1 = ADP + phosphate + phospholipidSide 2.</text>
        <dbReference type="EC" id="7.6.2.1"/>
    </reaction>
</comment>
<dbReference type="GO" id="GO:0045332">
    <property type="term" value="P:phospholipid translocation"/>
    <property type="evidence" value="ECO:0007669"/>
    <property type="project" value="TreeGrafter"/>
</dbReference>
<dbReference type="InterPro" id="IPR044492">
    <property type="entry name" value="P_typ_ATPase_HD_dom"/>
</dbReference>
<reference evidence="23" key="1">
    <citation type="submission" date="2021-04" db="EMBL/GenBank/DDBJ databases">
        <authorList>
            <consortium name="Wellcome Sanger Institute Data Sharing"/>
        </authorList>
    </citation>
    <scope>NUCLEOTIDE SEQUENCE [LARGE SCALE GENOMIC DNA]</scope>
</reference>
<feature type="binding site" evidence="17">
    <location>
        <position position="741"/>
    </location>
    <ligand>
        <name>ATP</name>
        <dbReference type="ChEBI" id="CHEBI:30616"/>
    </ligand>
</feature>
<feature type="transmembrane region" description="Helical" evidence="19">
    <location>
        <begin position="280"/>
        <end position="299"/>
    </location>
</feature>
<evidence type="ECO:0000256" key="4">
    <source>
        <dbReference type="ARBA" id="ARBA00022448"/>
    </source>
</evidence>
<evidence type="ECO:0000256" key="11">
    <source>
        <dbReference type="ARBA" id="ARBA00022989"/>
    </source>
</evidence>
<reference evidence="23" key="2">
    <citation type="submission" date="2025-08" db="UniProtKB">
        <authorList>
            <consortium name="Ensembl"/>
        </authorList>
    </citation>
    <scope>IDENTIFICATION</scope>
</reference>